<name>W9JQA9_FUSOX</name>
<dbReference type="PANTHER" id="PTHR47338:SF3">
    <property type="entry name" value="C6 FINGER DOMAIN TRANSCRIPTION FACTOR DBAA-RELATED"/>
    <property type="match status" value="1"/>
</dbReference>
<dbReference type="GO" id="GO:0000981">
    <property type="term" value="F:DNA-binding transcription factor activity, RNA polymerase II-specific"/>
    <property type="evidence" value="ECO:0007669"/>
    <property type="project" value="InterPro"/>
</dbReference>
<accession>W9JQA9</accession>
<dbReference type="Pfam" id="PF00172">
    <property type="entry name" value="Zn_clus"/>
    <property type="match status" value="1"/>
</dbReference>
<keyword evidence="4" id="KW-0238">DNA-binding</keyword>
<dbReference type="HOGENOM" id="CLU_011017_3_1_1"/>
<evidence type="ECO:0000256" key="5">
    <source>
        <dbReference type="ARBA" id="ARBA00023163"/>
    </source>
</evidence>
<organism evidence="8">
    <name type="scientific">Fusarium oxysporum Fo47</name>
    <dbReference type="NCBI Taxonomy" id="660027"/>
    <lineage>
        <taxon>Eukaryota</taxon>
        <taxon>Fungi</taxon>
        <taxon>Dikarya</taxon>
        <taxon>Ascomycota</taxon>
        <taxon>Pezizomycotina</taxon>
        <taxon>Sordariomycetes</taxon>
        <taxon>Hypocreomycetidae</taxon>
        <taxon>Hypocreales</taxon>
        <taxon>Nectriaceae</taxon>
        <taxon>Fusarium</taxon>
        <taxon>Fusarium oxysporum species complex</taxon>
    </lineage>
</organism>
<evidence type="ECO:0000256" key="2">
    <source>
        <dbReference type="ARBA" id="ARBA00022723"/>
    </source>
</evidence>
<dbReference type="GO" id="GO:0003677">
    <property type="term" value="F:DNA binding"/>
    <property type="evidence" value="ECO:0007669"/>
    <property type="project" value="UniProtKB-KW"/>
</dbReference>
<protein>
    <recommendedName>
        <fullName evidence="7">Zn(2)-C6 fungal-type domain-containing protein</fullName>
    </recommendedName>
</protein>
<dbReference type="VEuPathDB" id="FungiDB:FOZG_12203"/>
<comment type="subcellular location">
    <subcellularLocation>
        <location evidence="1">Nucleus</location>
    </subcellularLocation>
</comment>
<sequence>MASSSRQKVGIACENCRRRKTKCDGEQPCGLCLEFRVECVFEENRSKRGPKKGQLNALKARIAMLELQLSWKSQTEHVDVINTDTTAGPPINATDWTMHFDMPQADWNETLESASETVDQAGWQDNGIQSQLQQTLIQPEEIAIVSLQHGKATNEILDSTGLSHLMKLDLDQLYFDRVHPLIPMVHRSHYLAWAKLDDVSLPQKCLRWAMRALAASMSSQFRSRSEEFYNKARRLAEGLDAGDLVLPWLNSDTSIEQAQTWLLLAHYELLDPSKYSQSATTRRAFRLVHLSRLHCTDWKDPALDFPSCTPGTSQSAPLPFASVEERRRTFWVAFCLDRFLGGYDESPMTIHDETIHVHLPCPEWNFQISSEVNMGFINDVLIGGTPVPVSSPFAELVIAMALFGQCILHKKITAKCPTSDQESLTFWVRHELLAEAIDRQVALLSLRQTDVEYEQLHFMTSMVVHGSVLKLENAINVAHSVVQSQQPVANDYAKTAYKAAISMADLSESMTGLNCLKTHVYLPMLLGKAFLYLATHAEPSQSQHSKAKLLALLESLKEIHGQAKQFIDGLELWDTVGKMESGTMNFITGQME</sequence>
<proteinExistence type="predicted"/>
<dbReference type="CDD" id="cd00067">
    <property type="entry name" value="GAL4"/>
    <property type="match status" value="1"/>
</dbReference>
<evidence type="ECO:0000256" key="3">
    <source>
        <dbReference type="ARBA" id="ARBA00023015"/>
    </source>
</evidence>
<feature type="domain" description="Zn(2)-C6 fungal-type" evidence="7">
    <location>
        <begin position="12"/>
        <end position="41"/>
    </location>
</feature>
<dbReference type="SUPFAM" id="SSF57701">
    <property type="entry name" value="Zn2/Cys6 DNA-binding domain"/>
    <property type="match status" value="1"/>
</dbReference>
<dbReference type="AlphaFoldDB" id="W9JQA9"/>
<dbReference type="PROSITE" id="PS00463">
    <property type="entry name" value="ZN2_CY6_FUNGAL_1"/>
    <property type="match status" value="1"/>
</dbReference>
<dbReference type="SMART" id="SM00066">
    <property type="entry name" value="GAL4"/>
    <property type="match status" value="1"/>
</dbReference>
<dbReference type="GO" id="GO:0006351">
    <property type="term" value="P:DNA-templated transcription"/>
    <property type="evidence" value="ECO:0007669"/>
    <property type="project" value="InterPro"/>
</dbReference>
<dbReference type="PROSITE" id="PS50048">
    <property type="entry name" value="ZN2_CY6_FUNGAL_2"/>
    <property type="match status" value="1"/>
</dbReference>
<gene>
    <name evidence="8" type="ORF">FOZG_12203</name>
</gene>
<dbReference type="Pfam" id="PF04082">
    <property type="entry name" value="Fungal_trans"/>
    <property type="match status" value="1"/>
</dbReference>
<dbReference type="Proteomes" id="UP000030766">
    <property type="component" value="Unassembled WGS sequence"/>
</dbReference>
<dbReference type="CDD" id="cd12148">
    <property type="entry name" value="fungal_TF_MHR"/>
    <property type="match status" value="1"/>
</dbReference>
<dbReference type="EMBL" id="JH717904">
    <property type="protein sequence ID" value="EWZ34201.1"/>
    <property type="molecule type" value="Genomic_DNA"/>
</dbReference>
<dbReference type="PANTHER" id="PTHR47338">
    <property type="entry name" value="ZN(II)2CYS6 TRANSCRIPTION FACTOR (EUROFUNG)-RELATED"/>
    <property type="match status" value="1"/>
</dbReference>
<evidence type="ECO:0000313" key="8">
    <source>
        <dbReference type="EMBL" id="EWZ34201.1"/>
    </source>
</evidence>
<keyword evidence="3" id="KW-0805">Transcription regulation</keyword>
<reference evidence="8" key="2">
    <citation type="submission" date="2012-06" db="EMBL/GenBank/DDBJ databases">
        <title>Annotation of the Genome Sequence of Fusarium oxysporum Fo47.</title>
        <authorList>
            <consortium name="The Broad Institute Genomics Platform"/>
            <person name="Ma L.-J."/>
            <person name="Corby-Kistler H."/>
            <person name="Broz K."/>
            <person name="Gale L.R."/>
            <person name="Jonkers W."/>
            <person name="O'Donnell K."/>
            <person name="Ploetz R."/>
            <person name="Steinberg C."/>
            <person name="Schwartz D.C."/>
            <person name="VanEtten H."/>
            <person name="Zhou S."/>
            <person name="Young S.K."/>
            <person name="Zeng Q."/>
            <person name="Gargeya S."/>
            <person name="Fitzgerald M."/>
            <person name="Abouelleil A."/>
            <person name="Alvarado L."/>
            <person name="Chapman S.B."/>
            <person name="Gainer-Dewar J."/>
            <person name="Goldberg J."/>
            <person name="Griggs A."/>
            <person name="Gujja S."/>
            <person name="Hansen M."/>
            <person name="Howarth C."/>
            <person name="Imamovic A."/>
            <person name="Ireland A."/>
            <person name="Larimer J."/>
            <person name="McCowan C."/>
            <person name="Murphy C."/>
            <person name="Pearson M."/>
            <person name="Poon T.W."/>
            <person name="Priest M."/>
            <person name="Roberts A."/>
            <person name="Saif S."/>
            <person name="Shea T."/>
            <person name="Sykes S."/>
            <person name="Wortman J."/>
            <person name="Nusbaum C."/>
            <person name="Birren B."/>
        </authorList>
    </citation>
    <scope>NUCLEOTIDE SEQUENCE</scope>
    <source>
        <strain evidence="8">Fo47</strain>
    </source>
</reference>
<evidence type="ECO:0000256" key="1">
    <source>
        <dbReference type="ARBA" id="ARBA00004123"/>
    </source>
</evidence>
<keyword evidence="5" id="KW-0804">Transcription</keyword>
<evidence type="ECO:0000256" key="6">
    <source>
        <dbReference type="ARBA" id="ARBA00023242"/>
    </source>
</evidence>
<dbReference type="InterPro" id="IPR007219">
    <property type="entry name" value="XnlR_reg_dom"/>
</dbReference>
<reference evidence="8" key="1">
    <citation type="submission" date="2011-06" db="EMBL/GenBank/DDBJ databases">
        <title>The Genome Sequence of Fusarium oxysporum Fo47.</title>
        <authorList>
            <consortium name="The Broad Institute Genome Sequencing Platform"/>
            <person name="Ma L.-J."/>
            <person name="Gale L.R."/>
            <person name="Schwartz D.C."/>
            <person name="Zhou S."/>
            <person name="Corby-Kistler H."/>
            <person name="Young S.K."/>
            <person name="Zeng Q."/>
            <person name="Gargeya S."/>
            <person name="Fitzgerald M."/>
            <person name="Haas B."/>
            <person name="Abouelleil A."/>
            <person name="Alvarado L."/>
            <person name="Arachchi H.M."/>
            <person name="Berlin A."/>
            <person name="Brown A."/>
            <person name="Chapman S.B."/>
            <person name="Chen Z."/>
            <person name="Dunbar C."/>
            <person name="Freedman E."/>
            <person name="Gearin G."/>
            <person name="Gellesch M."/>
            <person name="Goldberg J."/>
            <person name="Griggs A."/>
            <person name="Gujja S."/>
            <person name="Heiman D."/>
            <person name="Howarth C."/>
            <person name="Larson L."/>
            <person name="Lui A."/>
            <person name="MacDonald P.J.P."/>
            <person name="Mehta T."/>
            <person name="Montmayeur A."/>
            <person name="Murphy C."/>
            <person name="Neiman D."/>
            <person name="Pearson M."/>
            <person name="Priest M."/>
            <person name="Roberts A."/>
            <person name="Saif S."/>
            <person name="Shea T."/>
            <person name="Shenoy N."/>
            <person name="Sisk P."/>
            <person name="Stolte C."/>
            <person name="Sykes S."/>
            <person name="Wortman J."/>
            <person name="Nusbaum C."/>
            <person name="Birren B."/>
        </authorList>
    </citation>
    <scope>NUCLEOTIDE SEQUENCE [LARGE SCALE GENOMIC DNA]</scope>
    <source>
        <strain evidence="8">Fo47</strain>
    </source>
</reference>
<dbReference type="InterPro" id="IPR001138">
    <property type="entry name" value="Zn2Cys6_DnaBD"/>
</dbReference>
<evidence type="ECO:0000256" key="4">
    <source>
        <dbReference type="ARBA" id="ARBA00023125"/>
    </source>
</evidence>
<keyword evidence="2" id="KW-0479">Metal-binding</keyword>
<evidence type="ECO:0000259" key="7">
    <source>
        <dbReference type="PROSITE" id="PS50048"/>
    </source>
</evidence>
<dbReference type="Gene3D" id="4.10.240.10">
    <property type="entry name" value="Zn(2)-C6 fungal-type DNA-binding domain"/>
    <property type="match status" value="1"/>
</dbReference>
<dbReference type="InterPro" id="IPR036864">
    <property type="entry name" value="Zn2-C6_fun-type_DNA-bd_sf"/>
</dbReference>
<dbReference type="InterPro" id="IPR050815">
    <property type="entry name" value="TF_fung"/>
</dbReference>
<dbReference type="GO" id="GO:0005634">
    <property type="term" value="C:nucleus"/>
    <property type="evidence" value="ECO:0007669"/>
    <property type="project" value="UniProtKB-SubCell"/>
</dbReference>
<keyword evidence="6" id="KW-0539">Nucleus</keyword>
<dbReference type="GO" id="GO:0008270">
    <property type="term" value="F:zinc ion binding"/>
    <property type="evidence" value="ECO:0007669"/>
    <property type="project" value="InterPro"/>
</dbReference>